<evidence type="ECO:0000313" key="9">
    <source>
        <dbReference type="Proteomes" id="UP001249851"/>
    </source>
</evidence>
<dbReference type="EMBL" id="JARQWQ010000040">
    <property type="protein sequence ID" value="KAK2559384.1"/>
    <property type="molecule type" value="Genomic_DNA"/>
</dbReference>
<dbReference type="PANTHER" id="PTHR31165">
    <property type="entry name" value="PROTEIN G1-LIKE2"/>
    <property type="match status" value="1"/>
</dbReference>
<keyword evidence="6" id="KW-0539">Nucleus</keyword>
<evidence type="ECO:0000256" key="4">
    <source>
        <dbReference type="ARBA" id="ARBA00023125"/>
    </source>
</evidence>
<dbReference type="AlphaFoldDB" id="A0AAD9V2Z9"/>
<evidence type="ECO:0000256" key="3">
    <source>
        <dbReference type="ARBA" id="ARBA00023015"/>
    </source>
</evidence>
<keyword evidence="5" id="KW-0804">Transcription</keyword>
<evidence type="ECO:0000313" key="8">
    <source>
        <dbReference type="EMBL" id="KAK2559384.1"/>
    </source>
</evidence>
<feature type="domain" description="ALOG" evidence="7">
    <location>
        <begin position="210"/>
        <end position="343"/>
    </location>
</feature>
<comment type="subcellular location">
    <subcellularLocation>
        <location evidence="1">Nucleus</location>
    </subcellularLocation>
</comment>
<dbReference type="GO" id="GO:0003677">
    <property type="term" value="F:DNA binding"/>
    <property type="evidence" value="ECO:0007669"/>
    <property type="project" value="UniProtKB-KW"/>
</dbReference>
<comment type="caution">
    <text evidence="8">The sequence shown here is derived from an EMBL/GenBank/DDBJ whole genome shotgun (WGS) entry which is preliminary data.</text>
</comment>
<reference evidence="8" key="2">
    <citation type="journal article" date="2023" name="Science">
        <title>Genomic signatures of disease resistance in endangered staghorn corals.</title>
        <authorList>
            <person name="Vollmer S.V."/>
            <person name="Selwyn J.D."/>
            <person name="Despard B.A."/>
            <person name="Roesel C.L."/>
        </authorList>
    </citation>
    <scope>NUCLEOTIDE SEQUENCE</scope>
    <source>
        <strain evidence="8">K2</strain>
    </source>
</reference>
<dbReference type="GO" id="GO:0005634">
    <property type="term" value="C:nucleus"/>
    <property type="evidence" value="ECO:0007669"/>
    <property type="project" value="UniProtKB-SubCell"/>
</dbReference>
<keyword evidence="9" id="KW-1185">Reference proteome</keyword>
<dbReference type="PROSITE" id="PS51697">
    <property type="entry name" value="ALOG"/>
    <property type="match status" value="1"/>
</dbReference>
<keyword evidence="3" id="KW-0805">Transcription regulation</keyword>
<sequence>MHSDASFSGWGGCLNLPGQPPVESRGLWDEATRCLPIAVKEAQALFNALESLLSNTHNARIDTFVDNKALLHINPADAPSRCRSDLDCSLSPAAWHQVDTAFGPKTIDLMALPFNAQADRAGRPLRFFAPLPCAQALGINFLPEVPRLWKPAVQCPECCYPNDASFRFCQNCGFKRVSQDILDPPQRVPVSLPSIDSRLAALQSIRNGKPYQKQKTKLQEELDRFLYSLPTSKSVDTTSPQDITRFLVWKDRKGKTKIHLPACRLFGTKQVGRCTCPTTLSAGTVDNLIGKLRSLFVDLGRGREWNELLGIGNPASHPSIKQYLTSIREEQAQARVTPKQATPLFFGKLQRLCLYLRDRALAAGQTSPTQRYLLARDLAFFCLDFFAGDRASDLGRIFTKEIMALPDGDGFLFHHTFGKTLRGVSPEDVARHVGWKSLQTAEYYMQTGKVMKMSHAASALADSTLSLEGDPSAATSVANLFRIKNELRGFSLAFP</sequence>
<name>A0AAD9V2Z9_ACRCE</name>
<dbReference type="InterPro" id="IPR040222">
    <property type="entry name" value="ALOG"/>
</dbReference>
<dbReference type="InterPro" id="IPR006936">
    <property type="entry name" value="ALOG_dom"/>
</dbReference>
<dbReference type="PANTHER" id="PTHR31165:SF2">
    <property type="entry name" value="ALOG DOMAIN-CONTAINING PROTEIN"/>
    <property type="match status" value="1"/>
</dbReference>
<accession>A0AAD9V2Z9</accession>
<evidence type="ECO:0000256" key="5">
    <source>
        <dbReference type="ARBA" id="ARBA00023163"/>
    </source>
</evidence>
<evidence type="ECO:0000259" key="7">
    <source>
        <dbReference type="PROSITE" id="PS51697"/>
    </source>
</evidence>
<evidence type="ECO:0000256" key="2">
    <source>
        <dbReference type="ARBA" id="ARBA00010308"/>
    </source>
</evidence>
<dbReference type="Proteomes" id="UP001249851">
    <property type="component" value="Unassembled WGS sequence"/>
</dbReference>
<comment type="similarity">
    <text evidence="2">Belongs to the plant homeotic and developmental regulators ALOG protein family.</text>
</comment>
<gene>
    <name evidence="8" type="ORF">P5673_018005</name>
</gene>
<dbReference type="Pfam" id="PF04852">
    <property type="entry name" value="ALOG_dom"/>
    <property type="match status" value="1"/>
</dbReference>
<keyword evidence="4" id="KW-0238">DNA-binding</keyword>
<protein>
    <submittedName>
        <fullName evidence="8">Protein LIGHT-DEPENDENT SHORT HYPOCOTYLS 5</fullName>
    </submittedName>
</protein>
<evidence type="ECO:0000256" key="1">
    <source>
        <dbReference type="ARBA" id="ARBA00004123"/>
    </source>
</evidence>
<organism evidence="8 9">
    <name type="scientific">Acropora cervicornis</name>
    <name type="common">Staghorn coral</name>
    <dbReference type="NCBI Taxonomy" id="6130"/>
    <lineage>
        <taxon>Eukaryota</taxon>
        <taxon>Metazoa</taxon>
        <taxon>Cnidaria</taxon>
        <taxon>Anthozoa</taxon>
        <taxon>Hexacorallia</taxon>
        <taxon>Scleractinia</taxon>
        <taxon>Astrocoeniina</taxon>
        <taxon>Acroporidae</taxon>
        <taxon>Acropora</taxon>
    </lineage>
</organism>
<dbReference type="GO" id="GO:0009299">
    <property type="term" value="P:mRNA transcription"/>
    <property type="evidence" value="ECO:0007669"/>
    <property type="project" value="TreeGrafter"/>
</dbReference>
<evidence type="ECO:0000256" key="6">
    <source>
        <dbReference type="ARBA" id="ARBA00023242"/>
    </source>
</evidence>
<proteinExistence type="inferred from homology"/>
<reference evidence="8" key="1">
    <citation type="journal article" date="2023" name="G3 (Bethesda)">
        <title>Whole genome assembly and annotation of the endangered Caribbean coral Acropora cervicornis.</title>
        <authorList>
            <person name="Selwyn J.D."/>
            <person name="Vollmer S.V."/>
        </authorList>
    </citation>
    <scope>NUCLEOTIDE SEQUENCE</scope>
    <source>
        <strain evidence="8">K2</strain>
    </source>
</reference>